<dbReference type="Proteomes" id="UP000295511">
    <property type="component" value="Unassembled WGS sequence"/>
</dbReference>
<comment type="caution">
    <text evidence="1">The sequence shown here is derived from an EMBL/GenBank/DDBJ whole genome shotgun (WGS) entry which is preliminary data.</text>
</comment>
<keyword evidence="2" id="KW-1185">Reference proteome</keyword>
<accession>A0A4R5KPF8</accession>
<dbReference type="EMBL" id="SMRU01000009">
    <property type="protein sequence ID" value="TDF96855.1"/>
    <property type="molecule type" value="Genomic_DNA"/>
</dbReference>
<dbReference type="RefSeq" id="WP_133203904.1">
    <property type="nucleotide sequence ID" value="NZ_SMRU01000009.1"/>
</dbReference>
<gene>
    <name evidence="1" type="ORF">E1809_09025</name>
</gene>
<organism evidence="1 2">
    <name type="scientific">Arthrobacter terricola</name>
    <dbReference type="NCBI Taxonomy" id="2547396"/>
    <lineage>
        <taxon>Bacteria</taxon>
        <taxon>Bacillati</taxon>
        <taxon>Actinomycetota</taxon>
        <taxon>Actinomycetes</taxon>
        <taxon>Micrococcales</taxon>
        <taxon>Micrococcaceae</taxon>
        <taxon>Arthrobacter</taxon>
    </lineage>
</organism>
<sequence>MSETFSFNASIPDLPLAHFNWATRAAGWADHIGPIMRAELMKQAPKQSERLAKSIRYQRSLLADGLKVKWTANTPYAKYVVEGTKPHDIVPKAARALHIMDAHGEAGFAAFAHHPGSKPNDFPKRAADALGSRIALTFRAAVTEGL</sequence>
<reference evidence="1 2" key="1">
    <citation type="submission" date="2019-03" db="EMBL/GenBank/DDBJ databases">
        <title>Whole genome sequence of Arthrobacter sp JH1-1.</title>
        <authorList>
            <person name="Trinh H.N."/>
        </authorList>
    </citation>
    <scope>NUCLEOTIDE SEQUENCE [LARGE SCALE GENOMIC DNA]</scope>
    <source>
        <strain evidence="1 2">JH1-1</strain>
    </source>
</reference>
<evidence type="ECO:0000313" key="2">
    <source>
        <dbReference type="Proteomes" id="UP000295511"/>
    </source>
</evidence>
<protein>
    <submittedName>
        <fullName evidence="1">HK97 gp10 family phage protein</fullName>
    </submittedName>
</protein>
<evidence type="ECO:0000313" key="1">
    <source>
        <dbReference type="EMBL" id="TDF96855.1"/>
    </source>
</evidence>
<dbReference type="AlphaFoldDB" id="A0A4R5KPF8"/>
<proteinExistence type="predicted"/>
<name>A0A4R5KPF8_9MICC</name>